<name>A0ABQ0EAC0_9BACT</name>
<evidence type="ECO:0000313" key="2">
    <source>
        <dbReference type="EMBL" id="GAB1254552.1"/>
    </source>
</evidence>
<feature type="compositionally biased region" description="Basic and acidic residues" evidence="1">
    <location>
        <begin position="61"/>
        <end position="80"/>
    </location>
</feature>
<dbReference type="RefSeq" id="WP_407844808.1">
    <property type="nucleotide sequence ID" value="NZ_BAAFSG010000001.1"/>
</dbReference>
<feature type="region of interest" description="Disordered" evidence="1">
    <location>
        <begin position="46"/>
        <end position="89"/>
    </location>
</feature>
<keyword evidence="3" id="KW-1185">Reference proteome</keyword>
<organism evidence="2 3">
    <name type="scientific">Desulfovibrio falkowii</name>
    <dbReference type="NCBI Taxonomy" id="3136602"/>
    <lineage>
        <taxon>Bacteria</taxon>
        <taxon>Pseudomonadati</taxon>
        <taxon>Thermodesulfobacteriota</taxon>
        <taxon>Desulfovibrionia</taxon>
        <taxon>Desulfovibrionales</taxon>
        <taxon>Desulfovibrionaceae</taxon>
        <taxon>Desulfovibrio</taxon>
    </lineage>
</organism>
<evidence type="ECO:0000256" key="1">
    <source>
        <dbReference type="SAM" id="MobiDB-lite"/>
    </source>
</evidence>
<comment type="caution">
    <text evidence="2">The sequence shown here is derived from an EMBL/GenBank/DDBJ whole genome shotgun (WGS) entry which is preliminary data.</text>
</comment>
<protein>
    <submittedName>
        <fullName evidence="2">Uncharacterized protein</fullName>
    </submittedName>
</protein>
<dbReference type="EMBL" id="BAAFSG010000001">
    <property type="protein sequence ID" value="GAB1254552.1"/>
    <property type="molecule type" value="Genomic_DNA"/>
</dbReference>
<evidence type="ECO:0000313" key="3">
    <source>
        <dbReference type="Proteomes" id="UP001628192"/>
    </source>
</evidence>
<reference evidence="2 3" key="1">
    <citation type="journal article" date="2025" name="Int. J. Syst. Evol. Microbiol.">
        <title>Desulfovibrio falkowii sp. nov., Porphyromonas miyakawae sp. nov., Mediterraneibacter flintii sp. nov. and Owariibacterium komagatae gen. nov., sp. nov., isolated from human faeces.</title>
        <authorList>
            <person name="Hamaguchi T."/>
            <person name="Ohara M."/>
            <person name="Hisatomi A."/>
            <person name="Sekiguchi K."/>
            <person name="Takeda J.I."/>
            <person name="Ueyama J."/>
            <person name="Ito M."/>
            <person name="Nishiwaki H."/>
            <person name="Ogi T."/>
            <person name="Hirayama M."/>
            <person name="Ohkuma M."/>
            <person name="Sakamoto M."/>
            <person name="Ohno K."/>
        </authorList>
    </citation>
    <scope>NUCLEOTIDE SEQUENCE [LARGE SCALE GENOMIC DNA]</scope>
    <source>
        <strain evidence="2 3">13CB8C</strain>
    </source>
</reference>
<dbReference type="Proteomes" id="UP001628192">
    <property type="component" value="Unassembled WGS sequence"/>
</dbReference>
<proteinExistence type="predicted"/>
<gene>
    <name evidence="2" type="ORF">Defa_20390</name>
</gene>
<sequence length="89" mass="9134">MATMKAKFRSLEPEGSTVNVYGYVGTVGENGVISVTVPESLVAGELEAGRFDGDTPTPAETKADKPDKADKSKGKTKAADAADGDTSTP</sequence>
<accession>A0ABQ0EAC0</accession>